<dbReference type="PANTHER" id="PTHR43832:SF1">
    <property type="entry name" value="S-ADENOSYL-L-METHIONINE-DEPENDENT METHYLTRANSFERASES SUPERFAMILY PROTEIN"/>
    <property type="match status" value="1"/>
</dbReference>
<dbReference type="EC" id="2.1.1.79" evidence="2"/>
<evidence type="ECO:0000256" key="1">
    <source>
        <dbReference type="ARBA" id="ARBA00010815"/>
    </source>
</evidence>
<dbReference type="InterPro" id="IPR029063">
    <property type="entry name" value="SAM-dependent_MTases_sf"/>
</dbReference>
<comment type="caution">
    <text evidence="2">The sequence shown here is derived from an EMBL/GenBank/DDBJ whole genome shotgun (WGS) entry which is preliminary data.</text>
</comment>
<dbReference type="EMBL" id="JATAAI010000002">
    <property type="protein sequence ID" value="KAK1747582.1"/>
    <property type="molecule type" value="Genomic_DNA"/>
</dbReference>
<dbReference type="CDD" id="cd02440">
    <property type="entry name" value="AdoMet_MTases"/>
    <property type="match status" value="1"/>
</dbReference>
<dbReference type="Proteomes" id="UP001224775">
    <property type="component" value="Unassembled WGS sequence"/>
</dbReference>
<sequence length="430" mass="49312">MIFSKPCLPTGAMAYQDVRPHHILALYSTYHVLSAILSSSRLIEKIKTHLSNHATTFISKLSDICLPLVYSPITSYLLPDALIRYAIRVRCSHTLIELGEHTIELDQERKMEIASELKSMPIAIETQSANDQHYEVPARFYDLCLGPNKKYSSGLWPFKASKLGKGKHMTWDESLEKSEVAMLDLYMQRAGIKDGMKVVDLGCGWGSVTLHVAKHFPNCKITSISNSHSQREYILNTAKERGYNVDNIRVITCDASKWEDDAYCAEKLQGVENNDRVISIEMFEHMKNYSVLFKKVNSFLGPDGKLFVHVFTHKDHAYHFSKGWMADTFFTGGTMPSDDLFLYFAEHFSIANHWRVNGSNYEKTSNAWLALMDRNWKSGELKPVLEEAYGEGKGYEWYVNWRLFYLACAELFGMNGGEEWIVSHYLFDKR</sequence>
<organism evidence="2 3">
    <name type="scientific">Skeletonema marinoi</name>
    <dbReference type="NCBI Taxonomy" id="267567"/>
    <lineage>
        <taxon>Eukaryota</taxon>
        <taxon>Sar</taxon>
        <taxon>Stramenopiles</taxon>
        <taxon>Ochrophyta</taxon>
        <taxon>Bacillariophyta</taxon>
        <taxon>Coscinodiscophyceae</taxon>
        <taxon>Thalassiosirophycidae</taxon>
        <taxon>Thalassiosirales</taxon>
        <taxon>Skeletonemataceae</taxon>
        <taxon>Skeletonema</taxon>
        <taxon>Skeletonema marinoi-dohrnii complex</taxon>
    </lineage>
</organism>
<reference evidence="2" key="1">
    <citation type="submission" date="2023-06" db="EMBL/GenBank/DDBJ databases">
        <title>Survivors Of The Sea: Transcriptome response of Skeletonema marinoi to long-term dormancy.</title>
        <authorList>
            <person name="Pinder M.I.M."/>
            <person name="Kourtchenko O."/>
            <person name="Robertson E.K."/>
            <person name="Larsson T."/>
            <person name="Maumus F."/>
            <person name="Osuna-Cruz C.M."/>
            <person name="Vancaester E."/>
            <person name="Stenow R."/>
            <person name="Vandepoele K."/>
            <person name="Ploug H."/>
            <person name="Bruchert V."/>
            <person name="Godhe A."/>
            <person name="Topel M."/>
        </authorList>
    </citation>
    <scope>NUCLEOTIDE SEQUENCE</scope>
    <source>
        <strain evidence="2">R05AC</strain>
    </source>
</reference>
<gene>
    <name evidence="2" type="ORF">QTG54_001545</name>
</gene>
<name>A0AAD9DHP2_9STRA</name>
<dbReference type="FunFam" id="3.40.50.150:FF:000554">
    <property type="entry name" value="Cation-transporting ATPase"/>
    <property type="match status" value="1"/>
</dbReference>
<keyword evidence="2" id="KW-0808">Transferase</keyword>
<dbReference type="Gene3D" id="3.40.50.150">
    <property type="entry name" value="Vaccinia Virus protein VP39"/>
    <property type="match status" value="1"/>
</dbReference>
<accession>A0AAD9DHP2</accession>
<dbReference type="AlphaFoldDB" id="A0AAD9DHP2"/>
<dbReference type="GO" id="GO:0032259">
    <property type="term" value="P:methylation"/>
    <property type="evidence" value="ECO:0007669"/>
    <property type="project" value="UniProtKB-KW"/>
</dbReference>
<keyword evidence="3" id="KW-1185">Reference proteome</keyword>
<dbReference type="Pfam" id="PF02353">
    <property type="entry name" value="CMAS"/>
    <property type="match status" value="1"/>
</dbReference>
<dbReference type="PANTHER" id="PTHR43832">
    <property type="match status" value="1"/>
</dbReference>
<proteinExistence type="inferred from homology"/>
<evidence type="ECO:0000313" key="2">
    <source>
        <dbReference type="EMBL" id="KAK1747582.1"/>
    </source>
</evidence>
<comment type="similarity">
    <text evidence="1">Belongs to the CFA/CMAS family.</text>
</comment>
<dbReference type="GO" id="GO:0008825">
    <property type="term" value="F:cyclopropane-fatty-acyl-phospholipid synthase activity"/>
    <property type="evidence" value="ECO:0007669"/>
    <property type="project" value="UniProtKB-EC"/>
</dbReference>
<dbReference type="SUPFAM" id="SSF53335">
    <property type="entry name" value="S-adenosyl-L-methionine-dependent methyltransferases"/>
    <property type="match status" value="1"/>
</dbReference>
<evidence type="ECO:0000313" key="3">
    <source>
        <dbReference type="Proteomes" id="UP001224775"/>
    </source>
</evidence>
<keyword evidence="2" id="KW-0489">Methyltransferase</keyword>
<protein>
    <submittedName>
        <fullName evidence="2">Cyclopropane fatty-acyl-phospholipid synthase</fullName>
        <ecNumber evidence="2">2.1.1.79</ecNumber>
    </submittedName>
</protein>